<evidence type="ECO:0000313" key="2">
    <source>
        <dbReference type="Proteomes" id="UP001642260"/>
    </source>
</evidence>
<dbReference type="AlphaFoldDB" id="A0ABC8JQT1"/>
<reference evidence="1 2" key="1">
    <citation type="submission" date="2022-03" db="EMBL/GenBank/DDBJ databases">
        <authorList>
            <person name="Macdonald S."/>
            <person name="Ahmed S."/>
            <person name="Newling K."/>
        </authorList>
    </citation>
    <scope>NUCLEOTIDE SEQUENCE [LARGE SCALE GENOMIC DNA]</scope>
</reference>
<sequence length="128" mass="15200">MGEGSNSRAWPKRIRKIEVISFEQSFVQLSSEGKKTYLVVEKVLKRPFNTFDGAYSVVFDNTCPRYKWVRNGWLVEERRIMLSGRLYRYYYDPKGKVYKTKYQVEQIFADIDKYLAKRAQRSSSSKTN</sequence>
<proteinExistence type="predicted"/>
<dbReference type="EMBL" id="CAKOAT010108487">
    <property type="protein sequence ID" value="CAH8328066.1"/>
    <property type="molecule type" value="Genomic_DNA"/>
</dbReference>
<organism evidence="1 2">
    <name type="scientific">Eruca vesicaria subsp. sativa</name>
    <name type="common">Garden rocket</name>
    <name type="synonym">Eruca sativa</name>
    <dbReference type="NCBI Taxonomy" id="29727"/>
    <lineage>
        <taxon>Eukaryota</taxon>
        <taxon>Viridiplantae</taxon>
        <taxon>Streptophyta</taxon>
        <taxon>Embryophyta</taxon>
        <taxon>Tracheophyta</taxon>
        <taxon>Spermatophyta</taxon>
        <taxon>Magnoliopsida</taxon>
        <taxon>eudicotyledons</taxon>
        <taxon>Gunneridae</taxon>
        <taxon>Pentapetalae</taxon>
        <taxon>rosids</taxon>
        <taxon>malvids</taxon>
        <taxon>Brassicales</taxon>
        <taxon>Brassicaceae</taxon>
        <taxon>Brassiceae</taxon>
        <taxon>Eruca</taxon>
    </lineage>
</organism>
<evidence type="ECO:0000313" key="1">
    <source>
        <dbReference type="EMBL" id="CAH8328066.1"/>
    </source>
</evidence>
<comment type="caution">
    <text evidence="1">The sequence shown here is derived from an EMBL/GenBank/DDBJ whole genome shotgun (WGS) entry which is preliminary data.</text>
</comment>
<accession>A0ABC8JQT1</accession>
<protein>
    <submittedName>
        <fullName evidence="1">Uncharacterized protein</fullName>
    </submittedName>
</protein>
<keyword evidence="2" id="KW-1185">Reference proteome</keyword>
<gene>
    <name evidence="1" type="ORF">ERUC_LOCUS11250</name>
</gene>
<dbReference type="Proteomes" id="UP001642260">
    <property type="component" value="Unassembled WGS sequence"/>
</dbReference>
<name>A0ABC8JQT1_ERUVS</name>